<dbReference type="PANTHER" id="PTHR16500">
    <property type="entry name" value="BRCA2-INTERACTING TRANSCRIPTIONAL REPRESSOR EMSY"/>
    <property type="match status" value="1"/>
</dbReference>
<keyword evidence="6" id="KW-0804">Transcription</keyword>
<dbReference type="GO" id="GO:0006281">
    <property type="term" value="P:DNA repair"/>
    <property type="evidence" value="ECO:0007669"/>
    <property type="project" value="UniProtKB-KW"/>
</dbReference>
<reference evidence="11" key="1">
    <citation type="submission" date="2009-06" db="EMBL/GenBank/DDBJ databases">
        <authorList>
            <person name="Carlson J."/>
            <person name="Booth B."/>
            <person name="Frise E."/>
            <person name="Sandler J."/>
            <person name="Wan K."/>
            <person name="Yu C."/>
            <person name="Celniker S."/>
        </authorList>
    </citation>
    <scope>NUCLEOTIDE SEQUENCE</scope>
</reference>
<gene>
    <name evidence="11" type="primary">CG15356-RA</name>
</gene>
<dbReference type="GO" id="GO:0006355">
    <property type="term" value="P:regulation of DNA-templated transcription"/>
    <property type="evidence" value="ECO:0007669"/>
    <property type="project" value="InterPro"/>
</dbReference>
<organism evidence="11">
    <name type="scientific">Drosophila melanogaster</name>
    <name type="common">Fruit fly</name>
    <dbReference type="NCBI Taxonomy" id="7227"/>
    <lineage>
        <taxon>Eukaryota</taxon>
        <taxon>Metazoa</taxon>
        <taxon>Ecdysozoa</taxon>
        <taxon>Arthropoda</taxon>
        <taxon>Hexapoda</taxon>
        <taxon>Insecta</taxon>
        <taxon>Pterygota</taxon>
        <taxon>Neoptera</taxon>
        <taxon>Endopterygota</taxon>
        <taxon>Diptera</taxon>
        <taxon>Brachycera</taxon>
        <taxon>Muscomorpha</taxon>
        <taxon>Ephydroidea</taxon>
        <taxon>Drosophilidae</taxon>
        <taxon>Drosophila</taxon>
        <taxon>Sophophora</taxon>
    </lineage>
</organism>
<dbReference type="PANTHER" id="PTHR16500:SF3">
    <property type="entry name" value="BRCA2-INTERACTING TRANSCRIPTIONAL REPRESSOR EMSY"/>
    <property type="match status" value="1"/>
</dbReference>
<dbReference type="Bgee" id="FBgn0031377">
    <property type="expression patterns" value="Expressed in transmedullary neuron Tm1 (Drosophila) in insect head and 101 other cell types or tissues"/>
</dbReference>
<evidence type="ECO:0000256" key="1">
    <source>
        <dbReference type="ARBA" id="ARBA00004123"/>
    </source>
</evidence>
<dbReference type="FunFam" id="1.10.1240.40:FF:000001">
    <property type="entry name" value="BRCA2-interacting transcriptional repressor EMSY isoform X1"/>
    <property type="match status" value="1"/>
</dbReference>
<dbReference type="ExpressionAtlas" id="C5WLQ4">
    <property type="expression patterns" value="baseline and differential"/>
</dbReference>
<evidence type="ECO:0000313" key="11">
    <source>
        <dbReference type="EMBL" id="ACS78069.1"/>
    </source>
</evidence>
<evidence type="ECO:0000256" key="7">
    <source>
        <dbReference type="ARBA" id="ARBA00023204"/>
    </source>
</evidence>
<name>C5WLQ4_DROME</name>
<proteinExistence type="evidence at transcript level"/>
<dbReference type="HOGENOM" id="CLU_297585_0_0_1"/>
<feature type="domain" description="ENT" evidence="10">
    <location>
        <begin position="13"/>
        <end position="97"/>
    </location>
</feature>
<dbReference type="GO" id="GO:0006325">
    <property type="term" value="P:chromatin organization"/>
    <property type="evidence" value="ECO:0007669"/>
    <property type="project" value="UniProtKB-KW"/>
</dbReference>
<evidence type="ECO:0000256" key="6">
    <source>
        <dbReference type="ARBA" id="ARBA00023163"/>
    </source>
</evidence>
<dbReference type="SUPFAM" id="SSF158639">
    <property type="entry name" value="ENT-like"/>
    <property type="match status" value="1"/>
</dbReference>
<evidence type="ECO:0000256" key="5">
    <source>
        <dbReference type="ARBA" id="ARBA00023015"/>
    </source>
</evidence>
<evidence type="ECO:0000256" key="3">
    <source>
        <dbReference type="ARBA" id="ARBA00022763"/>
    </source>
</evidence>
<keyword evidence="3" id="KW-0227">DNA damage</keyword>
<protein>
    <recommendedName>
        <fullName evidence="9">BRCA2-interacting transcriptional repressor EMSY</fullName>
    </recommendedName>
</protein>
<evidence type="ECO:0000259" key="10">
    <source>
        <dbReference type="PROSITE" id="PS51138"/>
    </source>
</evidence>
<evidence type="ECO:0000256" key="2">
    <source>
        <dbReference type="ARBA" id="ARBA00022491"/>
    </source>
</evidence>
<dbReference type="AlphaFoldDB" id="C5WLQ4"/>
<dbReference type="GO" id="GO:0005634">
    <property type="term" value="C:nucleus"/>
    <property type="evidence" value="ECO:0007669"/>
    <property type="project" value="UniProtKB-SubCell"/>
</dbReference>
<dbReference type="PeptideAtlas" id="C5WLQ4"/>
<dbReference type="Pfam" id="PF03735">
    <property type="entry name" value="ENT"/>
    <property type="match status" value="1"/>
</dbReference>
<dbReference type="PROSITE" id="PS51138">
    <property type="entry name" value="ENT"/>
    <property type="match status" value="1"/>
</dbReference>
<evidence type="ECO:0000256" key="9">
    <source>
        <dbReference type="ARBA" id="ARBA00073247"/>
    </source>
</evidence>
<dbReference type="EMBL" id="BT088869">
    <property type="protein sequence ID" value="ACS78069.1"/>
    <property type="molecule type" value="mRNA"/>
</dbReference>
<evidence type="ECO:0000256" key="4">
    <source>
        <dbReference type="ARBA" id="ARBA00022853"/>
    </source>
</evidence>
<keyword evidence="2" id="KW-0678">Repressor</keyword>
<dbReference type="InterPro" id="IPR036142">
    <property type="entry name" value="ENT_dom-like_sf"/>
</dbReference>
<sequence length="177" mass="20004">MWPQTLEMSRDECRGMLRRLELESYSHVVSVFRAQGALSETKAKLLEELRQQFHINQERHRAEVRRAANDEQLCTIAENVCGPNTWQEWSREGRRLYPLLPRISPQTALSIVANDLAAKACEENAKLAAPAETAVHFGEALVEQASLMSLKYPRGARIQDTAMVIMAEPVSYIIPSV</sequence>
<keyword evidence="5" id="KW-0805">Transcription regulation</keyword>
<evidence type="ECO:0000256" key="8">
    <source>
        <dbReference type="ARBA" id="ARBA00023242"/>
    </source>
</evidence>
<dbReference type="InterPro" id="IPR005491">
    <property type="entry name" value="ENT_dom"/>
</dbReference>
<dbReference type="OrthoDB" id="10035579at2759"/>
<keyword evidence="8" id="KW-0539">Nucleus</keyword>
<dbReference type="SMART" id="SM01191">
    <property type="entry name" value="ENT"/>
    <property type="match status" value="1"/>
</dbReference>
<dbReference type="Gene3D" id="1.10.1240.40">
    <property type="entry name" value="ENT domain"/>
    <property type="match status" value="1"/>
</dbReference>
<accession>C5WLQ4</accession>
<keyword evidence="7" id="KW-0234">DNA repair</keyword>
<comment type="subcellular location">
    <subcellularLocation>
        <location evidence="1">Nucleus</location>
    </subcellularLocation>
</comment>
<dbReference type="VEuPathDB" id="VectorBase:FBgn0031377"/>
<dbReference type="InterPro" id="IPR033482">
    <property type="entry name" value="EMSY"/>
</dbReference>
<keyword evidence="4" id="KW-0156">Chromatin regulator</keyword>